<evidence type="ECO:0000256" key="3">
    <source>
        <dbReference type="ARBA" id="ARBA00022490"/>
    </source>
</evidence>
<keyword evidence="7" id="KW-0333">Golgi apparatus</keyword>
<evidence type="ECO:0000256" key="4">
    <source>
        <dbReference type="ARBA" id="ARBA00022692"/>
    </source>
</evidence>
<keyword evidence="6" id="KW-1133">Transmembrane helix</keyword>
<dbReference type="Proteomes" id="UP000237246">
    <property type="component" value="Unassembled WGS sequence"/>
</dbReference>
<keyword evidence="4" id="KW-0812">Transmembrane</keyword>
<gene>
    <name evidence="9" type="ORF">CIB84_007608</name>
</gene>
<dbReference type="PANTHER" id="PTHR35259">
    <property type="entry name" value="BOMBESIN RECEPTOR-ACTIVATED PROTEIN C6ORF89"/>
    <property type="match status" value="1"/>
</dbReference>
<dbReference type="PANTHER" id="PTHR35259:SF1">
    <property type="entry name" value="BOMBESIN RECEPTOR-ACTIVATED PROTEIN C6ORF89"/>
    <property type="match status" value="1"/>
</dbReference>
<dbReference type="EMBL" id="PPHD01018627">
    <property type="protein sequence ID" value="POI28642.1"/>
    <property type="molecule type" value="Genomic_DNA"/>
</dbReference>
<comment type="subcellular location">
    <subcellularLocation>
        <location evidence="2">Cytoplasm</location>
    </subcellularLocation>
    <subcellularLocation>
        <location evidence="1">Golgi apparatus membrane</location>
        <topology evidence="1">Single-pass type II membrane protein</topology>
    </subcellularLocation>
</comment>
<dbReference type="InterPro" id="IPR038757">
    <property type="entry name" value="BRAP"/>
</dbReference>
<name>A0A2P4SWZ7_BAMTH</name>
<keyword evidence="8" id="KW-0472">Membrane</keyword>
<dbReference type="AlphaFoldDB" id="A0A2P4SWZ7"/>
<evidence type="ECO:0000256" key="5">
    <source>
        <dbReference type="ARBA" id="ARBA00022968"/>
    </source>
</evidence>
<sequence length="180" mass="20259">MEMGEGRNPQCTAFYFVSVLLKTGQSLSYEEIKHFQSLDPELADIIIEENSSELWSCLPRQSFPFFLPWNRSVNRTQILQEFFPTSSLLSFPKTVSLENCFLIRHPDMGNKSYSLHSLFVVGSGQLTLTVVPLVKCRGHCEMFEVDLEAGDLGYASMDYWTMSFVAKGTEPAVVCYGAAS</sequence>
<keyword evidence="5" id="KW-0735">Signal-anchor</keyword>
<keyword evidence="3" id="KW-0963">Cytoplasm</keyword>
<proteinExistence type="predicted"/>
<protein>
    <recommendedName>
        <fullName evidence="11">CF089 protein</fullName>
    </recommendedName>
</protein>
<evidence type="ECO:0000256" key="2">
    <source>
        <dbReference type="ARBA" id="ARBA00004496"/>
    </source>
</evidence>
<evidence type="ECO:0000313" key="10">
    <source>
        <dbReference type="Proteomes" id="UP000237246"/>
    </source>
</evidence>
<dbReference type="GO" id="GO:0005730">
    <property type="term" value="C:nucleolus"/>
    <property type="evidence" value="ECO:0007669"/>
    <property type="project" value="TreeGrafter"/>
</dbReference>
<dbReference type="OrthoDB" id="10036464at2759"/>
<comment type="caution">
    <text evidence="9">The sequence shown here is derived from an EMBL/GenBank/DDBJ whole genome shotgun (WGS) entry which is preliminary data.</text>
</comment>
<accession>A0A2P4SWZ7</accession>
<evidence type="ECO:0000256" key="1">
    <source>
        <dbReference type="ARBA" id="ARBA00004323"/>
    </source>
</evidence>
<evidence type="ECO:0000313" key="9">
    <source>
        <dbReference type="EMBL" id="POI28642.1"/>
    </source>
</evidence>
<evidence type="ECO:0000256" key="8">
    <source>
        <dbReference type="ARBA" id="ARBA00023136"/>
    </source>
</evidence>
<dbReference type="GO" id="GO:0000139">
    <property type="term" value="C:Golgi membrane"/>
    <property type="evidence" value="ECO:0007669"/>
    <property type="project" value="UniProtKB-SubCell"/>
</dbReference>
<organism evidence="9 10">
    <name type="scientific">Bambusicola thoracicus</name>
    <name type="common">Chinese bamboo-partridge</name>
    <name type="synonym">Perdix thoracica</name>
    <dbReference type="NCBI Taxonomy" id="9083"/>
    <lineage>
        <taxon>Eukaryota</taxon>
        <taxon>Metazoa</taxon>
        <taxon>Chordata</taxon>
        <taxon>Craniata</taxon>
        <taxon>Vertebrata</taxon>
        <taxon>Euteleostomi</taxon>
        <taxon>Archelosauria</taxon>
        <taxon>Archosauria</taxon>
        <taxon>Dinosauria</taxon>
        <taxon>Saurischia</taxon>
        <taxon>Theropoda</taxon>
        <taxon>Coelurosauria</taxon>
        <taxon>Aves</taxon>
        <taxon>Neognathae</taxon>
        <taxon>Galloanserae</taxon>
        <taxon>Galliformes</taxon>
        <taxon>Phasianidae</taxon>
        <taxon>Perdicinae</taxon>
        <taxon>Bambusicola</taxon>
    </lineage>
</organism>
<evidence type="ECO:0008006" key="11">
    <source>
        <dbReference type="Google" id="ProtNLM"/>
    </source>
</evidence>
<keyword evidence="10" id="KW-1185">Reference proteome</keyword>
<evidence type="ECO:0000256" key="6">
    <source>
        <dbReference type="ARBA" id="ARBA00022989"/>
    </source>
</evidence>
<reference evidence="9 10" key="1">
    <citation type="submission" date="2018-01" db="EMBL/GenBank/DDBJ databases">
        <title>Comparison of the Chinese Bamboo Partridge and Red Junglefowl genome sequences highlights the importance of demography in genome evolution.</title>
        <authorList>
            <person name="Tiley G.P."/>
            <person name="Kimball R.T."/>
            <person name="Braun E.L."/>
            <person name="Burleigh J.G."/>
        </authorList>
    </citation>
    <scope>NUCLEOTIDE SEQUENCE [LARGE SCALE GENOMIC DNA]</scope>
    <source>
        <strain evidence="9">RTK389</strain>
        <tissue evidence="9">Blood</tissue>
    </source>
</reference>
<evidence type="ECO:0000256" key="7">
    <source>
        <dbReference type="ARBA" id="ARBA00023034"/>
    </source>
</evidence>